<gene>
    <name evidence="6" type="ORF">CLV88_101578</name>
</gene>
<dbReference type="OrthoDB" id="9803735at2"/>
<dbReference type="PANTHER" id="PTHR30126">
    <property type="entry name" value="HTH-TYPE TRANSCRIPTIONAL REGULATOR"/>
    <property type="match status" value="1"/>
</dbReference>
<evidence type="ECO:0000313" key="6">
    <source>
        <dbReference type="EMBL" id="PSL22153.1"/>
    </source>
</evidence>
<keyword evidence="2" id="KW-0805">Transcription regulation</keyword>
<dbReference type="Pfam" id="PF00126">
    <property type="entry name" value="HTH_1"/>
    <property type="match status" value="1"/>
</dbReference>
<evidence type="ECO:0000259" key="5">
    <source>
        <dbReference type="PROSITE" id="PS50931"/>
    </source>
</evidence>
<comment type="similarity">
    <text evidence="1">Belongs to the LysR transcriptional regulatory family.</text>
</comment>
<comment type="caution">
    <text evidence="6">The sequence shown here is derived from an EMBL/GenBank/DDBJ whole genome shotgun (WGS) entry which is preliminary data.</text>
</comment>
<dbReference type="RefSeq" id="WP_106606836.1">
    <property type="nucleotide sequence ID" value="NZ_PYGJ01000001.1"/>
</dbReference>
<keyword evidence="7" id="KW-1185">Reference proteome</keyword>
<name>A0A2P8FKA9_9RHOB</name>
<evidence type="ECO:0000256" key="1">
    <source>
        <dbReference type="ARBA" id="ARBA00009437"/>
    </source>
</evidence>
<dbReference type="EMBL" id="PYGJ01000001">
    <property type="protein sequence ID" value="PSL22153.1"/>
    <property type="molecule type" value="Genomic_DNA"/>
</dbReference>
<evidence type="ECO:0000256" key="2">
    <source>
        <dbReference type="ARBA" id="ARBA00023015"/>
    </source>
</evidence>
<accession>A0A2P8FKA9</accession>
<organism evidence="6 7">
    <name type="scientific">Shimia abyssi</name>
    <dbReference type="NCBI Taxonomy" id="1662395"/>
    <lineage>
        <taxon>Bacteria</taxon>
        <taxon>Pseudomonadati</taxon>
        <taxon>Pseudomonadota</taxon>
        <taxon>Alphaproteobacteria</taxon>
        <taxon>Rhodobacterales</taxon>
        <taxon>Roseobacteraceae</taxon>
    </lineage>
</organism>
<reference evidence="6 7" key="1">
    <citation type="submission" date="2018-03" db="EMBL/GenBank/DDBJ databases">
        <title>Genomic Encyclopedia of Archaeal and Bacterial Type Strains, Phase II (KMG-II): from individual species to whole genera.</title>
        <authorList>
            <person name="Goeker M."/>
        </authorList>
    </citation>
    <scope>NUCLEOTIDE SEQUENCE [LARGE SCALE GENOMIC DNA]</scope>
    <source>
        <strain evidence="6 7">DSM 100673</strain>
    </source>
</reference>
<proteinExistence type="inferred from homology"/>
<dbReference type="SUPFAM" id="SSF53850">
    <property type="entry name" value="Periplasmic binding protein-like II"/>
    <property type="match status" value="1"/>
</dbReference>
<dbReference type="SUPFAM" id="SSF46785">
    <property type="entry name" value="Winged helix' DNA-binding domain"/>
    <property type="match status" value="1"/>
</dbReference>
<dbReference type="GO" id="GO:0003700">
    <property type="term" value="F:DNA-binding transcription factor activity"/>
    <property type="evidence" value="ECO:0007669"/>
    <property type="project" value="InterPro"/>
</dbReference>
<dbReference type="PRINTS" id="PR00039">
    <property type="entry name" value="HTHLYSR"/>
</dbReference>
<dbReference type="Gene3D" id="3.40.190.290">
    <property type="match status" value="1"/>
</dbReference>
<dbReference type="FunFam" id="1.10.10.10:FF:000001">
    <property type="entry name" value="LysR family transcriptional regulator"/>
    <property type="match status" value="1"/>
</dbReference>
<dbReference type="GO" id="GO:0000976">
    <property type="term" value="F:transcription cis-regulatory region binding"/>
    <property type="evidence" value="ECO:0007669"/>
    <property type="project" value="TreeGrafter"/>
</dbReference>
<evidence type="ECO:0000256" key="3">
    <source>
        <dbReference type="ARBA" id="ARBA00023125"/>
    </source>
</evidence>
<protein>
    <submittedName>
        <fullName evidence="6">Aminoethylphosphonate catabolism LysR family transcriptional regulator</fullName>
    </submittedName>
</protein>
<feature type="domain" description="HTH lysR-type" evidence="5">
    <location>
        <begin position="1"/>
        <end position="58"/>
    </location>
</feature>
<dbReference type="CDD" id="cd05466">
    <property type="entry name" value="PBP2_LTTR_substrate"/>
    <property type="match status" value="1"/>
</dbReference>
<dbReference type="PROSITE" id="PS50931">
    <property type="entry name" value="HTH_LYSR"/>
    <property type="match status" value="1"/>
</dbReference>
<sequence length="295" mass="33396">MRYSQLKAFHHVALLGGFSRAAEALFLTQPAISEQVRKLEQEHDVLLFHRERKRVRLTEAGEQLFVMTKQFFEVETRIEEYISEKGAAIEGELRVMVDSAHHITEILARYRRRYPNVTVSLRTGNTDRIMDDLRAYNCEIGVVGSLPSRQDTTVLDLGESEIIAFAAHGVLLGSQTSMSLQDLTKYPLIFREMGSKTRQKLIEGAAQHGITLKPAIVAEGREAVREIVASGAGIGFVSKAEYVHDSRVTQFELLDMSITMRESLIHLTQRQDVRVIRSFMDVARAVQAEKTNRRP</sequence>
<dbReference type="InterPro" id="IPR036390">
    <property type="entry name" value="WH_DNA-bd_sf"/>
</dbReference>
<dbReference type="Gene3D" id="1.10.10.10">
    <property type="entry name" value="Winged helix-like DNA-binding domain superfamily/Winged helix DNA-binding domain"/>
    <property type="match status" value="1"/>
</dbReference>
<dbReference type="InterPro" id="IPR036388">
    <property type="entry name" value="WH-like_DNA-bd_sf"/>
</dbReference>
<dbReference type="InterPro" id="IPR005119">
    <property type="entry name" value="LysR_subst-bd"/>
</dbReference>
<keyword evidence="3" id="KW-0238">DNA-binding</keyword>
<dbReference type="AlphaFoldDB" id="A0A2P8FKA9"/>
<dbReference type="Pfam" id="PF03466">
    <property type="entry name" value="LysR_substrate"/>
    <property type="match status" value="1"/>
</dbReference>
<evidence type="ECO:0000256" key="4">
    <source>
        <dbReference type="ARBA" id="ARBA00023163"/>
    </source>
</evidence>
<keyword evidence="4" id="KW-0804">Transcription</keyword>
<dbReference type="Proteomes" id="UP000240418">
    <property type="component" value="Unassembled WGS sequence"/>
</dbReference>
<dbReference type="PANTHER" id="PTHR30126:SF94">
    <property type="entry name" value="LYSR FAMILY TRANSCRIPTIONAL REGULATOR"/>
    <property type="match status" value="1"/>
</dbReference>
<evidence type="ECO:0000313" key="7">
    <source>
        <dbReference type="Proteomes" id="UP000240418"/>
    </source>
</evidence>
<dbReference type="InterPro" id="IPR000847">
    <property type="entry name" value="LysR_HTH_N"/>
</dbReference>